<feature type="region of interest" description="Disordered" evidence="1">
    <location>
        <begin position="263"/>
        <end position="373"/>
    </location>
</feature>
<accession>A0A0C3BEN2</accession>
<organism evidence="4 5">
    <name type="scientific">Serendipita vermifera MAFF 305830</name>
    <dbReference type="NCBI Taxonomy" id="933852"/>
    <lineage>
        <taxon>Eukaryota</taxon>
        <taxon>Fungi</taxon>
        <taxon>Dikarya</taxon>
        <taxon>Basidiomycota</taxon>
        <taxon>Agaricomycotina</taxon>
        <taxon>Agaricomycetes</taxon>
        <taxon>Sebacinales</taxon>
        <taxon>Serendipitaceae</taxon>
        <taxon>Serendipita</taxon>
    </lineage>
</organism>
<keyword evidence="2" id="KW-0472">Membrane</keyword>
<evidence type="ECO:0000256" key="3">
    <source>
        <dbReference type="SAM" id="SignalP"/>
    </source>
</evidence>
<dbReference type="STRING" id="933852.A0A0C3BEN2"/>
<dbReference type="EMBL" id="KN824284">
    <property type="protein sequence ID" value="KIM30584.1"/>
    <property type="molecule type" value="Genomic_DNA"/>
</dbReference>
<feature type="compositionally biased region" description="Polar residues" evidence="1">
    <location>
        <begin position="279"/>
        <end position="294"/>
    </location>
</feature>
<dbReference type="Proteomes" id="UP000054097">
    <property type="component" value="Unassembled WGS sequence"/>
</dbReference>
<evidence type="ECO:0000256" key="1">
    <source>
        <dbReference type="SAM" id="MobiDB-lite"/>
    </source>
</evidence>
<reference evidence="5" key="2">
    <citation type="submission" date="2015-01" db="EMBL/GenBank/DDBJ databases">
        <title>Evolutionary Origins and Diversification of the Mycorrhizal Mutualists.</title>
        <authorList>
            <consortium name="DOE Joint Genome Institute"/>
            <consortium name="Mycorrhizal Genomics Consortium"/>
            <person name="Kohler A."/>
            <person name="Kuo A."/>
            <person name="Nagy L.G."/>
            <person name="Floudas D."/>
            <person name="Copeland A."/>
            <person name="Barry K.W."/>
            <person name="Cichocki N."/>
            <person name="Veneault-Fourrey C."/>
            <person name="LaButti K."/>
            <person name="Lindquist E.A."/>
            <person name="Lipzen A."/>
            <person name="Lundell T."/>
            <person name="Morin E."/>
            <person name="Murat C."/>
            <person name="Riley R."/>
            <person name="Ohm R."/>
            <person name="Sun H."/>
            <person name="Tunlid A."/>
            <person name="Henrissat B."/>
            <person name="Grigoriev I.V."/>
            <person name="Hibbett D.S."/>
            <person name="Martin F."/>
        </authorList>
    </citation>
    <scope>NUCLEOTIDE SEQUENCE [LARGE SCALE GENOMIC DNA]</scope>
    <source>
        <strain evidence="5">MAFF 305830</strain>
    </source>
</reference>
<reference evidence="4 5" key="1">
    <citation type="submission" date="2014-04" db="EMBL/GenBank/DDBJ databases">
        <authorList>
            <consortium name="DOE Joint Genome Institute"/>
            <person name="Kuo A."/>
            <person name="Zuccaro A."/>
            <person name="Kohler A."/>
            <person name="Nagy L.G."/>
            <person name="Floudas D."/>
            <person name="Copeland A."/>
            <person name="Barry K.W."/>
            <person name="Cichocki N."/>
            <person name="Veneault-Fourrey C."/>
            <person name="LaButti K."/>
            <person name="Lindquist E.A."/>
            <person name="Lipzen A."/>
            <person name="Lundell T."/>
            <person name="Morin E."/>
            <person name="Murat C."/>
            <person name="Sun H."/>
            <person name="Tunlid A."/>
            <person name="Henrissat B."/>
            <person name="Grigoriev I.V."/>
            <person name="Hibbett D.S."/>
            <person name="Martin F."/>
            <person name="Nordberg H.P."/>
            <person name="Cantor M.N."/>
            <person name="Hua S.X."/>
        </authorList>
    </citation>
    <scope>NUCLEOTIDE SEQUENCE [LARGE SCALE GENOMIC DNA]</scope>
    <source>
        <strain evidence="4 5">MAFF 305830</strain>
    </source>
</reference>
<proteinExistence type="predicted"/>
<feature type="compositionally biased region" description="Basic and acidic residues" evidence="1">
    <location>
        <begin position="295"/>
        <end position="308"/>
    </location>
</feature>
<dbReference type="AlphaFoldDB" id="A0A0C3BEN2"/>
<keyword evidence="5" id="KW-1185">Reference proteome</keyword>
<dbReference type="HOGENOM" id="CLU_742203_0_0_1"/>
<feature type="compositionally biased region" description="Basic and acidic residues" evidence="1">
    <location>
        <begin position="321"/>
        <end position="338"/>
    </location>
</feature>
<evidence type="ECO:0000313" key="4">
    <source>
        <dbReference type="EMBL" id="KIM30584.1"/>
    </source>
</evidence>
<feature type="signal peptide" evidence="3">
    <location>
        <begin position="1"/>
        <end position="18"/>
    </location>
</feature>
<feature type="compositionally biased region" description="Basic and acidic residues" evidence="1">
    <location>
        <begin position="352"/>
        <end position="361"/>
    </location>
</feature>
<protein>
    <submittedName>
        <fullName evidence="4">Uncharacterized protein</fullName>
    </submittedName>
</protein>
<keyword evidence="3" id="KW-0732">Signal</keyword>
<feature type="transmembrane region" description="Helical" evidence="2">
    <location>
        <begin position="168"/>
        <end position="190"/>
    </location>
</feature>
<keyword evidence="2" id="KW-0812">Transmembrane</keyword>
<keyword evidence="2" id="KW-1133">Transmembrane helix</keyword>
<dbReference type="OrthoDB" id="2576311at2759"/>
<gene>
    <name evidence="4" type="ORF">M408DRAFT_328133</name>
</gene>
<evidence type="ECO:0000313" key="5">
    <source>
        <dbReference type="Proteomes" id="UP000054097"/>
    </source>
</evidence>
<feature type="chain" id="PRO_5002175657" evidence="3">
    <location>
        <begin position="19"/>
        <end position="373"/>
    </location>
</feature>
<name>A0A0C3BEN2_SERVB</name>
<evidence type="ECO:0000256" key="2">
    <source>
        <dbReference type="SAM" id="Phobius"/>
    </source>
</evidence>
<sequence>MISELWVIVILILDIAHAQTTNVTCKEDFNWSYNDLRQSPCLVAAFLAQQCSPNTSYNVPALTGGQMYLPPTEQANPCQCSSVYYSLLSACSQCQQSALDSFTTWTGNCPSGNISMETYPMATPNGTHIPPWAFLPLLDGSFDLKAAGKNATGNAYFGQNPGELSTGAIVGLTIGCIIALALFLAALWLYMRMRRVQVQQHVQLDSTQSTTVASDRTAFRYGKIEGPPRKPHGFLARSAPKVVSYRPGLNFDLDKGRRGDLLELSETSKLTKTPPGRSEPSTSTENSAFASKTSFDSRRSGALEHHSEPGISYPISSLFSRAKEVKPQRGEARLDLAEAGHSGRPSPSNSDVGEHYQDHPPRLSGGRRPVLDM</sequence>